<protein>
    <submittedName>
        <fullName evidence="1">Uncharacterized protein</fullName>
    </submittedName>
</protein>
<gene>
    <name evidence="1" type="ORF">PND83_21685</name>
</gene>
<organism evidence="1 2">
    <name type="scientific">Flavonifractor plautii</name>
    <name type="common">Fusobacterium plautii</name>
    <dbReference type="NCBI Taxonomy" id="292800"/>
    <lineage>
        <taxon>Bacteria</taxon>
        <taxon>Bacillati</taxon>
        <taxon>Bacillota</taxon>
        <taxon>Clostridia</taxon>
        <taxon>Eubacteriales</taxon>
        <taxon>Oscillospiraceae</taxon>
        <taxon>Flavonifractor</taxon>
    </lineage>
</organism>
<evidence type="ECO:0000313" key="2">
    <source>
        <dbReference type="Proteomes" id="UP001211006"/>
    </source>
</evidence>
<reference evidence="1" key="1">
    <citation type="submission" date="2023-01" db="EMBL/GenBank/DDBJ databases">
        <title>Human gut microbiome strain richness.</title>
        <authorList>
            <person name="Chen-Liaw A."/>
        </authorList>
    </citation>
    <scope>NUCLEOTIDE SEQUENCE</scope>
    <source>
        <strain evidence="1">2225st1_A6_2225SCRN_200828</strain>
    </source>
</reference>
<dbReference type="AlphaFoldDB" id="A0AAW6C9V2"/>
<dbReference type="EMBL" id="JAQLWO010000038">
    <property type="protein sequence ID" value="MDB7908599.1"/>
    <property type="molecule type" value="Genomic_DNA"/>
</dbReference>
<name>A0AAW6C9V2_FLAPL</name>
<sequence>MNAMKVRWKGETEFLMLTHDKVYTVLGMEKGWYRLVDDSGEDYLYPPENFEIVEE</sequence>
<proteinExistence type="predicted"/>
<dbReference type="Proteomes" id="UP001211006">
    <property type="component" value="Unassembled WGS sequence"/>
</dbReference>
<dbReference type="RefSeq" id="WP_165449803.1">
    <property type="nucleotide sequence ID" value="NZ_JAQLWN010000033.1"/>
</dbReference>
<comment type="caution">
    <text evidence="1">The sequence shown here is derived from an EMBL/GenBank/DDBJ whole genome shotgun (WGS) entry which is preliminary data.</text>
</comment>
<evidence type="ECO:0000313" key="1">
    <source>
        <dbReference type="EMBL" id="MDB7908599.1"/>
    </source>
</evidence>
<accession>A0AAW6C9V2</accession>